<keyword evidence="4 6" id="KW-0931">ER-Golgi transport</keyword>
<gene>
    <name evidence="10" type="primary">SEC16_1</name>
    <name evidence="10" type="ORF">BGZ99_000362</name>
</gene>
<feature type="compositionally biased region" description="Polar residues" evidence="7">
    <location>
        <begin position="1318"/>
        <end position="1336"/>
    </location>
</feature>
<feature type="compositionally biased region" description="Low complexity" evidence="7">
    <location>
        <begin position="484"/>
        <end position="509"/>
    </location>
</feature>
<evidence type="ECO:0000256" key="7">
    <source>
        <dbReference type="SAM" id="MobiDB-lite"/>
    </source>
</evidence>
<comment type="caution">
    <text evidence="10">The sequence shown here is derived from an EMBL/GenBank/DDBJ whole genome shotgun (WGS) entry which is preliminary data.</text>
</comment>
<dbReference type="GO" id="GO:0007030">
    <property type="term" value="P:Golgi organization"/>
    <property type="evidence" value="ECO:0007669"/>
    <property type="project" value="TreeGrafter"/>
</dbReference>
<feature type="compositionally biased region" description="Basic and acidic residues" evidence="7">
    <location>
        <begin position="608"/>
        <end position="627"/>
    </location>
</feature>
<feature type="compositionally biased region" description="Low complexity" evidence="7">
    <location>
        <begin position="205"/>
        <end position="223"/>
    </location>
</feature>
<evidence type="ECO:0000256" key="4">
    <source>
        <dbReference type="ARBA" id="ARBA00022892"/>
    </source>
</evidence>
<evidence type="ECO:0000256" key="3">
    <source>
        <dbReference type="ARBA" id="ARBA00022824"/>
    </source>
</evidence>
<dbReference type="OrthoDB" id="8918678at2759"/>
<dbReference type="InterPro" id="IPR024340">
    <property type="entry name" value="Sec16_CCD"/>
</dbReference>
<dbReference type="Pfam" id="PF12932">
    <property type="entry name" value="Sec16"/>
    <property type="match status" value="1"/>
</dbReference>
<organism evidence="10 11">
    <name type="scientific">Dissophora globulifera</name>
    <dbReference type="NCBI Taxonomy" id="979702"/>
    <lineage>
        <taxon>Eukaryota</taxon>
        <taxon>Fungi</taxon>
        <taxon>Fungi incertae sedis</taxon>
        <taxon>Mucoromycota</taxon>
        <taxon>Mortierellomycotina</taxon>
        <taxon>Mortierellomycetes</taxon>
        <taxon>Mortierellales</taxon>
        <taxon>Mortierellaceae</taxon>
        <taxon>Dissophora</taxon>
    </lineage>
</organism>
<dbReference type="InterPro" id="IPR024298">
    <property type="entry name" value="Sec16_Sec23-bd"/>
</dbReference>
<feature type="compositionally biased region" description="Low complexity" evidence="7">
    <location>
        <begin position="114"/>
        <end position="130"/>
    </location>
</feature>
<keyword evidence="11" id="KW-1185">Reference proteome</keyword>
<feature type="region of interest" description="Disordered" evidence="7">
    <location>
        <begin position="1553"/>
        <end position="1916"/>
    </location>
</feature>
<feature type="compositionally biased region" description="Low complexity" evidence="7">
    <location>
        <begin position="1640"/>
        <end position="1771"/>
    </location>
</feature>
<feature type="non-terminal residue" evidence="10">
    <location>
        <position position="1"/>
    </location>
</feature>
<dbReference type="GO" id="GO:0006914">
    <property type="term" value="P:autophagy"/>
    <property type="evidence" value="ECO:0007669"/>
    <property type="project" value="UniProtKB-KW"/>
</dbReference>
<proteinExistence type="inferred from homology"/>
<feature type="domain" description="Sec16 central conserved" evidence="9">
    <location>
        <begin position="750"/>
        <end position="864"/>
    </location>
</feature>
<feature type="region of interest" description="Disordered" evidence="7">
    <location>
        <begin position="1470"/>
        <end position="1496"/>
    </location>
</feature>
<feature type="compositionally biased region" description="Low complexity" evidence="7">
    <location>
        <begin position="1788"/>
        <end position="1800"/>
    </location>
</feature>
<keyword evidence="6" id="KW-0072">Autophagy</keyword>
<keyword evidence="2 6" id="KW-0813">Transport</keyword>
<dbReference type="PANTHER" id="PTHR13402">
    <property type="entry name" value="RGPR-RELATED"/>
    <property type="match status" value="1"/>
</dbReference>
<protein>
    <recommendedName>
        <fullName evidence="6">Protein transport protein sec16</fullName>
    </recommendedName>
</protein>
<feature type="region of interest" description="Disordered" evidence="7">
    <location>
        <begin position="1280"/>
        <end position="1445"/>
    </location>
</feature>
<dbReference type="GO" id="GO:0015031">
    <property type="term" value="P:protein transport"/>
    <property type="evidence" value="ECO:0007669"/>
    <property type="project" value="UniProtKB-KW"/>
</dbReference>
<sequence length="1916" mass="211338">MSQQQQQPPVGDEPIPFFGGYPPAAGRPGPPPLRQAQQQQQRPALQQQQQQQPQPQRQQPYPQGAVPPQAQAQRHPQQHPQVMLPQGQENAFNMPPPPRQMSQSPFAPAAGLFATPPSSSPSATQHQASQGYLGQGGGTFQPAHGPPQQQQQPDQTQGHPPQHSPILARNQYQTAVAQPPPQRPPVQQQQQQQQRQTPSPLQRNPQQQQQQHHQTFAPAHQQHGYPADQSVFPTTDPIDTPFAPATDLFGNSNSQSVSEWDILTGPEQQQPIAQAPHIQQPVIAPQPHHPHQQWQPAAQPPVRQGSAPAQGPPQGPPRQSSFTSGPHGPLQTQPATDQSSSQVPPPPRALVGTPKQGPLSGSVASQQGVSAYANHPPPQTPLLMPIQTPLMLPAQTSQAFSSGHTPLMGPLYDQFDSSSPDLVLESCPYPDCGGENKPNAKFCSECGRSISVASRSATPSLGPRADFSDAPPMPSLDRVNSYAQEYQQQLGQEQLQDQPFQTQQQPEQQGLMYEGYAQDDQAYQYQDQDQQQYAYPDQEQQHAYPDQEQQHAYPGQEQQHEYPGQEQQHEYPGQEQQHAYPGQEQQHEYPGQEQQHAYPGQEQQHAYPDQEQHYDHTGDQQHYDHAGDQQQYNYADDPQQQLQFDYAGDQQQQQPEYPGQQQQYGYSDDQQVYGQDYNQQYGQQPEQGYDQPYDQGYGDAAYYDQNQQYYDPTTGQYMEPYTQQEQALPEPEPELEEDGIDDPLNRIHGCPLVAFGFGGKIMTSFPRTVQRFDSATSLMATKKYPGDLQLEYIKDILPQDKDIATYPGPLLMDSGPQSKNKRKDILKLVEDRIKEHDQEQQYGSFDAHRVLIWRLLKVMFEQEGTLVGSPKVDEAVRSVLLSIPLSVHPPQPTQEPISPLRSSASLDVLQDLLRNGDRAGAVRYAMSTNLWAHALVISSCVNKELWKEAVNGFVNQELTAGGGEMHANGRESLRVMYALFSGQTQEAVKELIPTHLRAPVPIPQTESQTPEDQFVSAESLSMMKPAEEPRVPGESLEQWRDTLVTILSNRTSGDQTAVSSLGDLLLKEGWVEAAHICYLLSPQCSVHSGPDAQPSHLVLIGADSNPFAAFPFYKNVAAFQKTEIYEFAHASRNGSGATGGLPFLQAYKLCYIWTLVEWGMFSEAGRYLKAIESIVKAQTEGSPYSNIVFLERLKDITERLAGSSLLAVTEESWFAKKVPKPSIGGIFDALDSKISKFIAGDNDQPKPVIIEPKASAVESGPFANAPALPDLSNIPARAISRSSNKARSASAALPTDASRRSSRRSLDVPRGDLYGQIQPLSSYTETADPNQVQGDQYGNYGYHPNNQYSAEGYTQPQGDYNVGDQYGDQSQAYDPTQAYGQGYQEGDGSNLHYNQQDPYQEQPGAHQEHPVYEGEDGYQAPAGLEPHYDAQYNGPYDDQYSTPYDPQYEAQVGTQYDEQYGAFESTAGETATPAAVQPDALGSGESPFDLSQDPNAAVNTAGAAGIFEGHDAPYVAQAEGADYGYAEDASYNDQYQQGQDYQQDGYNLGGHGGYDESAYSQPPYQAVNGADQGIGAEYNDEGFLQYSEGQPPQGDFEQSAVAPTNEVSTQGTQGEFIPEEPTMEQQVQAEASVAEGAGDQQSELQQSEFQQGDYPQGDYQQGDYPQGDYQQGDYQQGDYQQGDYQQGDYQQGDYQQGDYQQGDYQQGDYQQGDYQQGDYQQGDYQQGDYQQGDYQQGDYQQGDYPQGDYQQGDYPQGDYQQGDYQQGDYQQANGQQEVEHQPAPGEFQNQAEYANQEQQQDGSNSNTWWGNGENGANAHEIEQQPTTDIGTQDGQHVEGQFMSLGAVPTIPSFGQPEVPLTNGGGQQHSFNDEDDLGMGNNALKKDKPVVANGDNAAAGSSQTDDASNAMGDGSDE</sequence>
<evidence type="ECO:0000313" key="11">
    <source>
        <dbReference type="Proteomes" id="UP000738325"/>
    </source>
</evidence>
<feature type="compositionally biased region" description="Low complexity" evidence="7">
    <location>
        <begin position="141"/>
        <end position="161"/>
    </location>
</feature>
<dbReference type="Pfam" id="PF12931">
    <property type="entry name" value="TPR_Sec16"/>
    <property type="match status" value="1"/>
</dbReference>
<accession>A0A9P6ULS2</accession>
<comment type="function">
    <text evidence="5 6">Involved in the initiation of assembly of the COPII coat required for the formation of transport vesicles from the endoplasmic reticulum (ER) and the selection of cargo molecules. Also involved in autophagy.</text>
</comment>
<feature type="compositionally biased region" description="Polar residues" evidence="7">
    <location>
        <begin position="394"/>
        <end position="404"/>
    </location>
</feature>
<feature type="region of interest" description="Disordered" evidence="7">
    <location>
        <begin position="394"/>
        <end position="413"/>
    </location>
</feature>
<feature type="compositionally biased region" description="Low complexity" evidence="7">
    <location>
        <begin position="516"/>
        <end position="538"/>
    </location>
</feature>
<feature type="domain" description="Sec16 Sec23-binding" evidence="8">
    <location>
        <begin position="909"/>
        <end position="1241"/>
    </location>
</feature>
<feature type="compositionally biased region" description="Low complexity" evidence="7">
    <location>
        <begin position="639"/>
        <end position="675"/>
    </location>
</feature>
<dbReference type="GO" id="GO:0016192">
    <property type="term" value="P:vesicle-mediated transport"/>
    <property type="evidence" value="ECO:0007669"/>
    <property type="project" value="UniProtKB-KW"/>
</dbReference>
<comment type="subcellular location">
    <subcellularLocation>
        <location evidence="6">Endoplasmic reticulum membrane</location>
    </subcellularLocation>
</comment>
<dbReference type="Gene3D" id="1.25.40.1030">
    <property type="match status" value="1"/>
</dbReference>
<dbReference type="Proteomes" id="UP000738325">
    <property type="component" value="Unassembled WGS sequence"/>
</dbReference>
<feature type="compositionally biased region" description="Low complexity" evidence="7">
    <location>
        <begin position="268"/>
        <end position="309"/>
    </location>
</feature>
<feature type="compositionally biased region" description="Low complexity" evidence="7">
    <location>
        <begin position="1280"/>
        <end position="1292"/>
    </location>
</feature>
<evidence type="ECO:0000259" key="8">
    <source>
        <dbReference type="Pfam" id="PF12931"/>
    </source>
</evidence>
<dbReference type="CDD" id="cd09233">
    <property type="entry name" value="ACE1-Sec16-like"/>
    <property type="match status" value="1"/>
</dbReference>
<evidence type="ECO:0000259" key="9">
    <source>
        <dbReference type="Pfam" id="PF12932"/>
    </source>
</evidence>
<comment type="similarity">
    <text evidence="1 6">Belongs to the SEC16 family.</text>
</comment>
<dbReference type="GO" id="GO:0070973">
    <property type="term" value="P:protein localization to endoplasmic reticulum exit site"/>
    <property type="evidence" value="ECO:0007669"/>
    <property type="project" value="TreeGrafter"/>
</dbReference>
<evidence type="ECO:0000256" key="2">
    <source>
        <dbReference type="ARBA" id="ARBA00022448"/>
    </source>
</evidence>
<feature type="compositionally biased region" description="Low complexity" evidence="7">
    <location>
        <begin position="185"/>
        <end position="198"/>
    </location>
</feature>
<evidence type="ECO:0000313" key="10">
    <source>
        <dbReference type="EMBL" id="KAG0310471.1"/>
    </source>
</evidence>
<dbReference type="GO" id="GO:0070971">
    <property type="term" value="C:endoplasmic reticulum exit site"/>
    <property type="evidence" value="ECO:0007669"/>
    <property type="project" value="UniProtKB-ARBA"/>
</dbReference>
<dbReference type="GO" id="GO:0005789">
    <property type="term" value="C:endoplasmic reticulum membrane"/>
    <property type="evidence" value="ECO:0007669"/>
    <property type="project" value="UniProtKB-SubCell"/>
</dbReference>
<feature type="compositionally biased region" description="Polar residues" evidence="7">
    <location>
        <begin position="249"/>
        <end position="258"/>
    </location>
</feature>
<evidence type="ECO:0000256" key="6">
    <source>
        <dbReference type="RuleBase" id="RU364101"/>
    </source>
</evidence>
<feature type="compositionally biased region" description="Low complexity" evidence="7">
    <location>
        <begin position="34"/>
        <end position="81"/>
    </location>
</feature>
<dbReference type="EMBL" id="JAAAIP010001061">
    <property type="protein sequence ID" value="KAG0310471.1"/>
    <property type="molecule type" value="Genomic_DNA"/>
</dbReference>
<feature type="compositionally biased region" description="Polar residues" evidence="7">
    <location>
        <begin position="1344"/>
        <end position="1358"/>
    </location>
</feature>
<feature type="compositionally biased region" description="Polar residues" evidence="7">
    <location>
        <begin position="330"/>
        <end position="342"/>
    </location>
</feature>
<dbReference type="PANTHER" id="PTHR13402:SF6">
    <property type="entry name" value="SECRETORY 16, ISOFORM I"/>
    <property type="match status" value="1"/>
</dbReference>
<dbReference type="GO" id="GO:0012507">
    <property type="term" value="C:ER to Golgi transport vesicle membrane"/>
    <property type="evidence" value="ECO:0007669"/>
    <property type="project" value="TreeGrafter"/>
</dbReference>
<evidence type="ECO:0000256" key="1">
    <source>
        <dbReference type="ARBA" id="ARBA00005927"/>
    </source>
</evidence>
<feature type="compositionally biased region" description="Polar residues" evidence="7">
    <location>
        <begin position="1823"/>
        <end position="1834"/>
    </location>
</feature>
<evidence type="ECO:0000256" key="5">
    <source>
        <dbReference type="ARBA" id="ARBA00024687"/>
    </source>
</evidence>
<name>A0A9P6ULS2_9FUNG</name>
<feature type="region of interest" description="Disordered" evidence="7">
    <location>
        <begin position="453"/>
        <end position="675"/>
    </location>
</feature>
<feature type="compositionally biased region" description="Polar residues" evidence="7">
    <location>
        <begin position="1601"/>
        <end position="1613"/>
    </location>
</feature>
<reference evidence="10" key="1">
    <citation type="journal article" date="2020" name="Fungal Divers.">
        <title>Resolving the Mortierellaceae phylogeny through synthesis of multi-gene phylogenetics and phylogenomics.</title>
        <authorList>
            <person name="Vandepol N."/>
            <person name="Liber J."/>
            <person name="Desiro A."/>
            <person name="Na H."/>
            <person name="Kennedy M."/>
            <person name="Barry K."/>
            <person name="Grigoriev I.V."/>
            <person name="Miller A.N."/>
            <person name="O'Donnell K."/>
            <person name="Stajich J.E."/>
            <person name="Bonito G."/>
        </authorList>
    </citation>
    <scope>NUCLEOTIDE SEQUENCE</scope>
    <source>
        <strain evidence="10">REB-010B</strain>
    </source>
</reference>
<keyword evidence="3 6" id="KW-0256">Endoplasmic reticulum</keyword>
<keyword evidence="6" id="KW-0472">Membrane</keyword>
<keyword evidence="6" id="KW-0653">Protein transport</keyword>
<feature type="region of interest" description="Disordered" evidence="7">
    <location>
        <begin position="1"/>
        <end position="389"/>
    </location>
</feature>